<dbReference type="EMBL" id="WMZR01000009">
    <property type="protein sequence ID" value="MTS51558.1"/>
    <property type="molecule type" value="Genomic_DNA"/>
</dbReference>
<reference evidence="3 5" key="1">
    <citation type="journal article" date="2019" name="Nat. Med.">
        <title>A library of human gut bacterial isolates paired with longitudinal multiomics data enables mechanistic microbiome research.</title>
        <authorList>
            <person name="Poyet M."/>
            <person name="Groussin M."/>
            <person name="Gibbons S.M."/>
            <person name="Avila-Pacheco J."/>
            <person name="Jiang X."/>
            <person name="Kearney S.M."/>
            <person name="Perrotta A.R."/>
            <person name="Berdy B."/>
            <person name="Zhao S."/>
            <person name="Lieberman T.D."/>
            <person name="Swanson P.K."/>
            <person name="Smith M."/>
            <person name="Roesemann S."/>
            <person name="Alexander J.E."/>
            <person name="Rich S.A."/>
            <person name="Livny J."/>
            <person name="Vlamakis H."/>
            <person name="Clish C."/>
            <person name="Bullock K."/>
            <person name="Deik A."/>
            <person name="Scott J."/>
            <person name="Pierce K.A."/>
            <person name="Xavier R.J."/>
            <person name="Alm E.J."/>
        </authorList>
    </citation>
    <scope>NUCLEOTIDE SEQUENCE [LARGE SCALE GENOMIC DNA]</scope>
    <source>
        <strain evidence="3 5">BIOML-A7</strain>
    </source>
</reference>
<accession>A0A6I2U7W7</accession>
<evidence type="ECO:0000256" key="1">
    <source>
        <dbReference type="SAM" id="Phobius"/>
    </source>
</evidence>
<dbReference type="Proteomes" id="UP000431913">
    <property type="component" value="Unassembled WGS sequence"/>
</dbReference>
<keyword evidence="1" id="KW-0472">Membrane</keyword>
<dbReference type="InterPro" id="IPR010690">
    <property type="entry name" value="YqfD"/>
</dbReference>
<comment type="caution">
    <text evidence="2">The sequence shown here is derived from an EMBL/GenBank/DDBJ whole genome shotgun (WGS) entry which is preliminary data.</text>
</comment>
<proteinExistence type="predicted"/>
<protein>
    <recommendedName>
        <fullName evidence="6">Sporulation protein YqfD</fullName>
    </recommendedName>
</protein>
<dbReference type="EMBL" id="VUNJ01000007">
    <property type="protein sequence ID" value="MST91999.1"/>
    <property type="molecule type" value="Genomic_DNA"/>
</dbReference>
<sequence length="402" mass="45299">MMNRLARYAMGSVNFEVTGGRGERFLNDCVNAGVPVEHIRPTQTGYLATVPLRDYKRMHKYARRNRCRLRVREKYGAYFALFTYRHRWGILAGLVLCVLLLCMCRNLIWNICFYNFTPEQEASARAQLFEKGIYEGAFQNNEKLVRAAGELFVGSEEYGWVALNFVQGRLVVEKTQREKVPEPIGTEVTNVVAKSDGIIRRLELVDGYPRVVPGQYVAQGQVLVSGMTLSQYERPLYSHAQAEVLAEVEKSYVYTQPLHVEPVLPQAVSKSYYKLYLPWGELSLYAQLDVPENASQRVLRRPAAPFGFHLPALVEETQVRQAAAVPFDLTPGLAEDIARSRILDAIRAEFGDYELLEETPSAEEADGAVTLTLRVRMLADIGKMVPYEGEAMEPDSTIGADS</sequence>
<evidence type="ECO:0000313" key="5">
    <source>
        <dbReference type="Proteomes" id="UP000449193"/>
    </source>
</evidence>
<organism evidence="2 4">
    <name type="scientific">Ruthenibacterium lactatiformans</name>
    <dbReference type="NCBI Taxonomy" id="1550024"/>
    <lineage>
        <taxon>Bacteria</taxon>
        <taxon>Bacillati</taxon>
        <taxon>Bacillota</taxon>
        <taxon>Clostridia</taxon>
        <taxon>Eubacteriales</taxon>
        <taxon>Oscillospiraceae</taxon>
        <taxon>Ruthenibacterium</taxon>
    </lineage>
</organism>
<evidence type="ECO:0000313" key="3">
    <source>
        <dbReference type="EMBL" id="MTS51558.1"/>
    </source>
</evidence>
<evidence type="ECO:0008006" key="6">
    <source>
        <dbReference type="Google" id="ProtNLM"/>
    </source>
</evidence>
<dbReference type="Proteomes" id="UP000449193">
    <property type="component" value="Unassembled WGS sequence"/>
</dbReference>
<dbReference type="AlphaFoldDB" id="A0A6I2U7W7"/>
<keyword evidence="1" id="KW-0812">Transmembrane</keyword>
<evidence type="ECO:0000313" key="4">
    <source>
        <dbReference type="Proteomes" id="UP000431913"/>
    </source>
</evidence>
<reference evidence="2 4" key="2">
    <citation type="submission" date="2019-08" db="EMBL/GenBank/DDBJ databases">
        <title>In-depth cultivation of the pig gut microbiome towards novel bacterial diversity and tailored functional studies.</title>
        <authorList>
            <person name="Wylensek D."/>
            <person name="Hitch T.C.A."/>
            <person name="Clavel T."/>
        </authorList>
    </citation>
    <scope>NUCLEOTIDE SEQUENCE [LARGE SCALE GENOMIC DNA]</scope>
    <source>
        <strain evidence="2 4">WCA3-601-WT-6J</strain>
    </source>
</reference>
<dbReference type="Pfam" id="PF06898">
    <property type="entry name" value="YqfD"/>
    <property type="match status" value="1"/>
</dbReference>
<keyword evidence="1" id="KW-1133">Transmembrane helix</keyword>
<evidence type="ECO:0000313" key="2">
    <source>
        <dbReference type="EMBL" id="MST91999.1"/>
    </source>
</evidence>
<gene>
    <name evidence="2" type="ORF">FYJ76_08615</name>
    <name evidence="3" type="ORF">GMD52_08385</name>
</gene>
<name>A0A6I2U7W7_9FIRM</name>
<feature type="transmembrane region" description="Helical" evidence="1">
    <location>
        <begin position="88"/>
        <end position="109"/>
    </location>
</feature>